<feature type="region of interest" description="Disordered" evidence="1">
    <location>
        <begin position="1327"/>
        <end position="1347"/>
    </location>
</feature>
<name>A0A1D8TR75_9CYAN</name>
<dbReference type="NCBIfam" id="TIGR01901">
    <property type="entry name" value="adhes_NPXG"/>
    <property type="match status" value="1"/>
</dbReference>
<dbReference type="InterPro" id="IPR011050">
    <property type="entry name" value="Pectin_lyase_fold/virulence"/>
</dbReference>
<feature type="chain" id="PRO_5009438812" description="Filamentous haemagglutinin FhaB/tRNA nuclease CdiA-like TPS domain-containing protein" evidence="2">
    <location>
        <begin position="28"/>
        <end position="1394"/>
    </location>
</feature>
<dbReference type="EMBL" id="CP017599">
    <property type="protein sequence ID" value="AOX00140.1"/>
    <property type="molecule type" value="Genomic_DNA"/>
</dbReference>
<proteinExistence type="predicted"/>
<evidence type="ECO:0000259" key="3">
    <source>
        <dbReference type="SMART" id="SM00912"/>
    </source>
</evidence>
<evidence type="ECO:0000313" key="5">
    <source>
        <dbReference type="Proteomes" id="UP000177870"/>
    </source>
</evidence>
<dbReference type="Pfam" id="PF05860">
    <property type="entry name" value="TPS"/>
    <property type="match status" value="1"/>
</dbReference>
<feature type="signal peptide" evidence="2">
    <location>
        <begin position="1"/>
        <end position="27"/>
    </location>
</feature>
<reference evidence="5" key="1">
    <citation type="submission" date="2016-10" db="EMBL/GenBank/DDBJ databases">
        <title>Comparative genomics uncovers the prolific and rare metabolic potential of the cyanobacterial genus Moorea.</title>
        <authorList>
            <person name="Leao T."/>
            <person name="Castelao G."/>
            <person name="Korobeynikov A."/>
            <person name="Monroe E.A."/>
            <person name="Podell S."/>
            <person name="Glukhov E."/>
            <person name="Allen E."/>
            <person name="Gerwick W.H."/>
            <person name="Gerwick L."/>
        </authorList>
    </citation>
    <scope>NUCLEOTIDE SEQUENCE [LARGE SCALE GENOMIC DNA]</scope>
    <source>
        <strain evidence="5">PAL-8-15-08-1</strain>
    </source>
</reference>
<dbReference type="InterPro" id="IPR008638">
    <property type="entry name" value="FhaB/CdiA-like_TPS"/>
</dbReference>
<accession>A0A1D8TR75</accession>
<dbReference type="SMART" id="SM00912">
    <property type="entry name" value="Haemagg_act"/>
    <property type="match status" value="1"/>
</dbReference>
<dbReference type="Gene3D" id="2.160.20.10">
    <property type="entry name" value="Single-stranded right-handed beta-helix, Pectin lyase-like"/>
    <property type="match status" value="2"/>
</dbReference>
<dbReference type="SUPFAM" id="SSF51126">
    <property type="entry name" value="Pectin lyase-like"/>
    <property type="match status" value="7"/>
</dbReference>
<feature type="domain" description="Filamentous haemagglutinin FhaB/tRNA nuclease CdiA-like TPS" evidence="3">
    <location>
        <begin position="36"/>
        <end position="149"/>
    </location>
</feature>
<gene>
    <name evidence="4" type="ORF">BJP34_12385</name>
</gene>
<dbReference type="Proteomes" id="UP000177870">
    <property type="component" value="Chromosome"/>
</dbReference>
<sequence>MKPLVNRLVQVSPFVLYSLLAATTALGQITPDNTLGNESSVVTPNVDVNGNLADLIEGGAIRESNLFHSFSDFNVAEFGRVYLANPTGIQNILSRVTGTNVSNILGTLGVLGNANLFLINPNGIVFGSNSRLDLGGSFFGSTADSVLFDDGTVFSAKNPNGKPLLTINIPSGLQYGSNPGSITNQSSLFQVSNGQTLGLIGGEVTIPGGILGALDGRIELGSVGSNGVVKLTRTDTSFVLDYSSVQEFQDISLSEGALVTTSGESGGSIQVQGANVSLRDRSFVFADTEGSGSGGGIVVKASQLSLEGGSRITADVLGSGQGGDLTVDAIESVRVIGVSPDGTFSLLGAQVFRGVTGNGGDVSITTGQLMVSDGAEVSASTRGLGDGGNLTVDASESVQVIGTSASGQLTSRLLAQTSETGNGGDVSITTGELMVSDGAQVAATSTLGEGDGGNLTVDASETVQVIGTSADGKFPSALSTQTPGTGKAGNLKITTGQLMVSDGAVVSAGTRGLGEGGELIVDADSTVQVIGTSASVDFPSGLFTQTEGTGNAKNLTITTGELIVKDGAQVSASTFGEGNGGNLIINADSTVQVIGTSASGDFPSGLFARANSDSKGNAGDVSITTGDLIVKDGARVSASTFGEGDGGDLIINAEETVQVIGTSANGRIVSGLFARANSDSKVNAGDVSITTGELIVKDGARVSASTFGEGNGGELIVDASETVQVIGTSASGEFSSGLFAQTQGTGNAKNLTITTGELIVKDGAQVSASTSGEGNGGDLIINASETVQVIGRSASGEFGSRLTAVANEDSKGNAGDVSITTGELIVKDGARVSASTFGEGNGGDLIINASETVQVIGTSASGEFPSTLSARANSDSKGNAGDVSITTGELIVKDGARVSATTFAQGNGGNLIINASETVQVIGTSASGESGSRLTAVANSNSKGNAGDVSITTGELIIKDGARVSASTNGEGDGGDLIINAEETVQVIGRSASGEFPSSLSAQANSDSKGNAGHLTITTGELIIKDGAQVSAGTFGEGDGGNLIVDASESVQVIGRSADGRFASGLFAQANRGATGNAGDVTITTGDLIVKDGARVSTRSFKKDSSAGTVEINANSIFLNNDGRITAETAGGDDSNINLYARDIRLLNGSLILTDARNTTTGGNIFIDTDTLVGLGNSDITANADEGSGGRVEINAQGIFGLEFRDRLTKDNDITATSNLGSSFSGEVTLNISQLDPTSGLTELPASPVDAEAILANDLCGFENNRIAGGSSFIITGKGGLPPTPENPVINAHRTVGWRTRPGLASSRKPLQQPPLAFGQESRKAFGQESRKAFGQESRSVIQPQPPQEKKVIIEAQGWVTAKDGTIILTAQPFRGTPVDQILPHLDCHSGGGR</sequence>
<dbReference type="STRING" id="1458985.BJP34_12385"/>
<keyword evidence="2" id="KW-0732">Signal</keyword>
<protein>
    <recommendedName>
        <fullName evidence="3">Filamentous haemagglutinin FhaB/tRNA nuclease CdiA-like TPS domain-containing protein</fullName>
    </recommendedName>
</protein>
<evidence type="ECO:0000256" key="2">
    <source>
        <dbReference type="SAM" id="SignalP"/>
    </source>
</evidence>
<evidence type="ECO:0000313" key="4">
    <source>
        <dbReference type="EMBL" id="AOX00140.1"/>
    </source>
</evidence>
<evidence type="ECO:0000256" key="1">
    <source>
        <dbReference type="SAM" id="MobiDB-lite"/>
    </source>
</evidence>
<organism evidence="4 5">
    <name type="scientific">Moorena producens PAL-8-15-08-1</name>
    <dbReference type="NCBI Taxonomy" id="1458985"/>
    <lineage>
        <taxon>Bacteria</taxon>
        <taxon>Bacillati</taxon>
        <taxon>Cyanobacteriota</taxon>
        <taxon>Cyanophyceae</taxon>
        <taxon>Coleofasciculales</taxon>
        <taxon>Coleofasciculaceae</taxon>
        <taxon>Moorena</taxon>
    </lineage>
</organism>
<dbReference type="KEGG" id="mpro:BJP34_12385"/>
<dbReference type="InterPro" id="IPR012334">
    <property type="entry name" value="Pectin_lyas_fold"/>
</dbReference>